<evidence type="ECO:0000313" key="2">
    <source>
        <dbReference type="Proteomes" id="UP001276150"/>
    </source>
</evidence>
<dbReference type="EMBL" id="JAPMIV010000044">
    <property type="protein sequence ID" value="MDV6376050.1"/>
    <property type="molecule type" value="Genomic_DNA"/>
</dbReference>
<sequence length="97" mass="10780">MTAGPFAFGCAALFQRVHRDHLQRAARIGERLVGVISGLLLVAKSIDGLAEQRFSRLRHPHLLVKRRDFDFVTSIKIQNLYTVKRALPSSASGVPPM</sequence>
<name>A0ABU4DUF3_9DEIO</name>
<protein>
    <recommendedName>
        <fullName evidence="3">Transposase DDE domain-containing protein</fullName>
    </recommendedName>
</protein>
<accession>A0ABU4DUF3</accession>
<evidence type="ECO:0000313" key="1">
    <source>
        <dbReference type="EMBL" id="MDV6376050.1"/>
    </source>
</evidence>
<proteinExistence type="predicted"/>
<gene>
    <name evidence="1" type="ORF">ORD21_15735</name>
</gene>
<dbReference type="RefSeq" id="WP_317641403.1">
    <property type="nucleotide sequence ID" value="NZ_JAPMIV010000044.1"/>
</dbReference>
<reference evidence="1 2" key="1">
    <citation type="submission" date="2022-11" db="EMBL/GenBank/DDBJ databases">
        <title>Deinococcus ZS9-10, Low Temperature and Draught-tolerating, UV-resistant Bacteria from Continental Antarctica.</title>
        <authorList>
            <person name="Cheng L."/>
        </authorList>
    </citation>
    <scope>NUCLEOTIDE SEQUENCE [LARGE SCALE GENOMIC DNA]</scope>
    <source>
        <strain evidence="1 2">ZS9-10</strain>
    </source>
</reference>
<evidence type="ECO:0008006" key="3">
    <source>
        <dbReference type="Google" id="ProtNLM"/>
    </source>
</evidence>
<keyword evidence="2" id="KW-1185">Reference proteome</keyword>
<dbReference type="Proteomes" id="UP001276150">
    <property type="component" value="Unassembled WGS sequence"/>
</dbReference>
<comment type="caution">
    <text evidence="1">The sequence shown here is derived from an EMBL/GenBank/DDBJ whole genome shotgun (WGS) entry which is preliminary data.</text>
</comment>
<organism evidence="1 2">
    <name type="scientific">Deinococcus arenicola</name>
    <dbReference type="NCBI Taxonomy" id="2994950"/>
    <lineage>
        <taxon>Bacteria</taxon>
        <taxon>Thermotogati</taxon>
        <taxon>Deinococcota</taxon>
        <taxon>Deinococci</taxon>
        <taxon>Deinococcales</taxon>
        <taxon>Deinococcaceae</taxon>
        <taxon>Deinococcus</taxon>
    </lineage>
</organism>